<evidence type="ECO:0000256" key="1">
    <source>
        <dbReference type="ARBA" id="ARBA00004141"/>
    </source>
</evidence>
<dbReference type="GO" id="GO:0016020">
    <property type="term" value="C:membrane"/>
    <property type="evidence" value="ECO:0007669"/>
    <property type="project" value="UniProtKB-SubCell"/>
</dbReference>
<dbReference type="PANTHER" id="PTHR33048:SF47">
    <property type="entry name" value="INTEGRAL MEMBRANE PROTEIN-RELATED"/>
    <property type="match status" value="1"/>
</dbReference>
<dbReference type="GeneID" id="64976176"/>
<dbReference type="PANTHER" id="PTHR33048">
    <property type="entry name" value="PTH11-LIKE INTEGRAL MEMBRANE PROTEIN (AFU_ORTHOLOGUE AFUA_5G11245)"/>
    <property type="match status" value="1"/>
</dbReference>
<sequence>MATQWFTGGALPPPPGIEPNFVDPPSQLHGNIALHTAFLSVATLAVAMRLFTRLCMLRTRLGIDDFFCVLAYCLTVTFTGLMSYCFSRGIGRHMWDVPITWLSRTLKYFTVGQYIYTLLTAAVKLAFLFFYYRIFPRHINIRYFISFGIAFVSVSHLSLFFLTIFSCSPVSHAWDAASPGRCWNPRILPYVSGGLSSATDLYVLLLPIHTLWGLNMTTRKRLRLAAVFGLGTFAFAASVVRLAMTHVLTDSQDATWNISRISRWALWSSGSRRKSFNNNKAESEVSLQLQQQKPWQPVNYESPGPVGVQKDYRYRSDDGSLPGQANAWERIA</sequence>
<evidence type="ECO:0000313" key="8">
    <source>
        <dbReference type="EMBL" id="BCS26171.1"/>
    </source>
</evidence>
<evidence type="ECO:0000256" key="3">
    <source>
        <dbReference type="ARBA" id="ARBA00022989"/>
    </source>
</evidence>
<gene>
    <name evidence="8" type="ORF">APUU_50882A</name>
</gene>
<feature type="transmembrane region" description="Helical" evidence="6">
    <location>
        <begin position="224"/>
        <end position="244"/>
    </location>
</feature>
<feature type="transmembrane region" description="Helical" evidence="6">
    <location>
        <begin position="187"/>
        <end position="212"/>
    </location>
</feature>
<dbReference type="EMBL" id="AP024447">
    <property type="protein sequence ID" value="BCS26171.1"/>
    <property type="molecule type" value="Genomic_DNA"/>
</dbReference>
<feature type="transmembrane region" description="Helical" evidence="6">
    <location>
        <begin position="144"/>
        <end position="167"/>
    </location>
</feature>
<feature type="domain" description="Rhodopsin" evidence="7">
    <location>
        <begin position="48"/>
        <end position="265"/>
    </location>
</feature>
<evidence type="ECO:0000256" key="6">
    <source>
        <dbReference type="SAM" id="Phobius"/>
    </source>
</evidence>
<evidence type="ECO:0000256" key="4">
    <source>
        <dbReference type="ARBA" id="ARBA00023136"/>
    </source>
</evidence>
<reference evidence="8" key="1">
    <citation type="submission" date="2021-01" db="EMBL/GenBank/DDBJ databases">
        <authorList>
            <consortium name="Aspergillus puulaauensis MK2 genome sequencing consortium"/>
            <person name="Kazuki M."/>
            <person name="Futagami T."/>
        </authorList>
    </citation>
    <scope>NUCLEOTIDE SEQUENCE</scope>
    <source>
        <strain evidence="8">MK2</strain>
    </source>
</reference>
<keyword evidence="9" id="KW-1185">Reference proteome</keyword>
<dbReference type="Pfam" id="PF20684">
    <property type="entry name" value="Fung_rhodopsin"/>
    <property type="match status" value="1"/>
</dbReference>
<evidence type="ECO:0000256" key="5">
    <source>
        <dbReference type="ARBA" id="ARBA00038359"/>
    </source>
</evidence>
<evidence type="ECO:0000313" key="9">
    <source>
        <dbReference type="Proteomes" id="UP000654913"/>
    </source>
</evidence>
<feature type="transmembrane region" description="Helical" evidence="6">
    <location>
        <begin position="63"/>
        <end position="84"/>
    </location>
</feature>
<keyword evidence="4 6" id="KW-0472">Membrane</keyword>
<dbReference type="OrthoDB" id="444631at2759"/>
<reference evidence="8" key="2">
    <citation type="submission" date="2021-02" db="EMBL/GenBank/DDBJ databases">
        <title>Aspergillus puulaauensis MK2 genome sequence.</title>
        <authorList>
            <person name="Futagami T."/>
            <person name="Mori K."/>
            <person name="Kadooka C."/>
            <person name="Tanaka T."/>
        </authorList>
    </citation>
    <scope>NUCLEOTIDE SEQUENCE</scope>
    <source>
        <strain evidence="8">MK2</strain>
    </source>
</reference>
<dbReference type="RefSeq" id="XP_041558365.1">
    <property type="nucleotide sequence ID" value="XM_041705927.1"/>
</dbReference>
<accession>A0A7R8AP83</accession>
<organism evidence="8 9">
    <name type="scientific">Aspergillus puulaauensis</name>
    <dbReference type="NCBI Taxonomy" id="1220207"/>
    <lineage>
        <taxon>Eukaryota</taxon>
        <taxon>Fungi</taxon>
        <taxon>Dikarya</taxon>
        <taxon>Ascomycota</taxon>
        <taxon>Pezizomycotina</taxon>
        <taxon>Eurotiomycetes</taxon>
        <taxon>Eurotiomycetidae</taxon>
        <taxon>Eurotiales</taxon>
        <taxon>Aspergillaceae</taxon>
        <taxon>Aspergillus</taxon>
    </lineage>
</organism>
<evidence type="ECO:0000259" key="7">
    <source>
        <dbReference type="Pfam" id="PF20684"/>
    </source>
</evidence>
<evidence type="ECO:0000256" key="2">
    <source>
        <dbReference type="ARBA" id="ARBA00022692"/>
    </source>
</evidence>
<dbReference type="KEGG" id="apuu:APUU_50882A"/>
<dbReference type="InterPro" id="IPR052337">
    <property type="entry name" value="SAT4-like"/>
</dbReference>
<keyword evidence="2 6" id="KW-0812">Transmembrane</keyword>
<dbReference type="Proteomes" id="UP000654913">
    <property type="component" value="Chromosome 5"/>
</dbReference>
<name>A0A7R8AP83_9EURO</name>
<feature type="transmembrane region" description="Helical" evidence="6">
    <location>
        <begin position="114"/>
        <end position="132"/>
    </location>
</feature>
<comment type="similarity">
    <text evidence="5">Belongs to the SAT4 family.</text>
</comment>
<dbReference type="InterPro" id="IPR049326">
    <property type="entry name" value="Rhodopsin_dom_fungi"/>
</dbReference>
<comment type="subcellular location">
    <subcellularLocation>
        <location evidence="1">Membrane</location>
        <topology evidence="1">Multi-pass membrane protein</topology>
    </subcellularLocation>
</comment>
<keyword evidence="3 6" id="KW-1133">Transmembrane helix</keyword>
<protein>
    <recommendedName>
        <fullName evidence="7">Rhodopsin domain-containing protein</fullName>
    </recommendedName>
</protein>
<feature type="transmembrane region" description="Helical" evidence="6">
    <location>
        <begin position="32"/>
        <end position="51"/>
    </location>
</feature>
<proteinExistence type="inferred from homology"/>
<dbReference type="AlphaFoldDB" id="A0A7R8AP83"/>